<protein>
    <recommendedName>
        <fullName evidence="5">procollagen-proline 4-dioxygenase</fullName>
        <ecNumber evidence="5">1.14.11.2</ecNumber>
    </recommendedName>
</protein>
<evidence type="ECO:0000256" key="2">
    <source>
        <dbReference type="ARBA" id="ARBA00002035"/>
    </source>
</evidence>
<comment type="caution">
    <text evidence="12">The sequence shown here is derived from an EMBL/GenBank/DDBJ whole genome shotgun (WGS) entry which is preliminary data.</text>
</comment>
<accession>A0A3S0Z520</accession>
<dbReference type="Proteomes" id="UP000271974">
    <property type="component" value="Unassembled WGS sequence"/>
</dbReference>
<keyword evidence="8" id="KW-0223">Dioxygenase</keyword>
<dbReference type="GO" id="GO:0031418">
    <property type="term" value="F:L-ascorbic acid binding"/>
    <property type="evidence" value="ECO:0007669"/>
    <property type="project" value="UniProtKB-KW"/>
</dbReference>
<evidence type="ECO:0000256" key="6">
    <source>
        <dbReference type="ARBA" id="ARBA00022723"/>
    </source>
</evidence>
<feature type="non-terminal residue" evidence="12">
    <location>
        <position position="499"/>
    </location>
</feature>
<evidence type="ECO:0000256" key="1">
    <source>
        <dbReference type="ARBA" id="ARBA00001961"/>
    </source>
</evidence>
<dbReference type="PANTHER" id="PTHR10869:SF244">
    <property type="entry name" value="PROLYL 4-HYDROXYLASE SUBUNIT ALPHA-2"/>
    <property type="match status" value="1"/>
</dbReference>
<dbReference type="InterPro" id="IPR044862">
    <property type="entry name" value="Pro_4_hyd_alph_FE2OG_OXY"/>
</dbReference>
<dbReference type="EMBL" id="RQTK01001319">
    <property type="protein sequence ID" value="RUS70863.1"/>
    <property type="molecule type" value="Genomic_DNA"/>
</dbReference>
<proteinExistence type="inferred from homology"/>
<evidence type="ECO:0000256" key="9">
    <source>
        <dbReference type="ARBA" id="ARBA00023002"/>
    </source>
</evidence>
<keyword evidence="6" id="KW-0479">Metal-binding</keyword>
<dbReference type="InterPro" id="IPR006620">
    <property type="entry name" value="Pro_4_hyd_alph"/>
</dbReference>
<dbReference type="InterPro" id="IPR045054">
    <property type="entry name" value="P4HA-like"/>
</dbReference>
<dbReference type="STRING" id="188477.A0A3S0Z520"/>
<evidence type="ECO:0000256" key="5">
    <source>
        <dbReference type="ARBA" id="ARBA00012269"/>
    </source>
</evidence>
<dbReference type="GO" id="GO:0005788">
    <property type="term" value="C:endoplasmic reticulum lumen"/>
    <property type="evidence" value="ECO:0007669"/>
    <property type="project" value="UniProtKB-SubCell"/>
</dbReference>
<evidence type="ECO:0000256" key="3">
    <source>
        <dbReference type="ARBA" id="ARBA00004319"/>
    </source>
</evidence>
<name>A0A3S0Z520_ELYCH</name>
<dbReference type="Pfam" id="PF13640">
    <property type="entry name" value="2OG-FeII_Oxy_3"/>
    <property type="match status" value="1"/>
</dbReference>
<dbReference type="Pfam" id="PF08336">
    <property type="entry name" value="P4Ha_N"/>
    <property type="match status" value="1"/>
</dbReference>
<gene>
    <name evidence="12" type="ORF">EGW08_021377</name>
</gene>
<evidence type="ECO:0000256" key="7">
    <source>
        <dbReference type="ARBA" id="ARBA00022896"/>
    </source>
</evidence>
<sequence>MCYAFWFPGGRADHVISSTYKLTSLVEREHMLLEHLSQIATIASAPHALKASLEQTAKLNKTIEWMRRRHAPLEGDPELLHHPVAAFRFIRRLASDWDHVTKPTSTAPGQTGMGFIENEGPRGLINHPPPSLLAKSFRSESMREVLQRKVHSKLQLNQDKFSYSTLSAEDLRFLATVALQSKYYTEAKTWEKLAMLQESASRHEKHNGYSESNQFRQSFEWNRKRAPPYMMSNQECLGERGVTSPKDGIQRQYTRLCREAAQGILPCSDRSLKCSWRYVWPYVRFQEEVISSDPEIIRFYDVISDRDIQHVKKMAESHLADSELSSNVKDTIQDVRISQTAWLQSNTATLQKLSRLVGEVTGLDSSFSEVDTPSELFQVVNYGLGGLYAPHEDSVRASRNTGSETLRHLKNAGDRMATWMFYLSDVRLGGATVFPSLNISVTPIKGSAVLWYNLLRNGEPDTRMVHAGCPVVIGDKWVANKWIRERSQIFKRPCSLLPN</sequence>
<dbReference type="GO" id="GO:0004656">
    <property type="term" value="F:procollagen-proline 4-dioxygenase activity"/>
    <property type="evidence" value="ECO:0007669"/>
    <property type="project" value="UniProtKB-EC"/>
</dbReference>
<dbReference type="GO" id="GO:0005506">
    <property type="term" value="F:iron ion binding"/>
    <property type="evidence" value="ECO:0007669"/>
    <property type="project" value="InterPro"/>
</dbReference>
<comment type="function">
    <text evidence="2">Catalyzes the post-translational formation of 4-hydroxyproline in -Xaa-Pro-Gly- sequences in collagens and other proteins.</text>
</comment>
<evidence type="ECO:0000256" key="10">
    <source>
        <dbReference type="ARBA" id="ARBA00023004"/>
    </source>
</evidence>
<comment type="cofactor">
    <cofactor evidence="1">
        <name>L-ascorbate</name>
        <dbReference type="ChEBI" id="CHEBI:38290"/>
    </cofactor>
</comment>
<evidence type="ECO:0000313" key="12">
    <source>
        <dbReference type="EMBL" id="RUS70863.1"/>
    </source>
</evidence>
<evidence type="ECO:0000256" key="8">
    <source>
        <dbReference type="ARBA" id="ARBA00022964"/>
    </source>
</evidence>
<dbReference type="InterPro" id="IPR005123">
    <property type="entry name" value="Oxoglu/Fe-dep_dioxygenase_dom"/>
</dbReference>
<organism evidence="12 13">
    <name type="scientific">Elysia chlorotica</name>
    <name type="common">Eastern emerald elysia</name>
    <name type="synonym">Sea slug</name>
    <dbReference type="NCBI Taxonomy" id="188477"/>
    <lineage>
        <taxon>Eukaryota</taxon>
        <taxon>Metazoa</taxon>
        <taxon>Spiralia</taxon>
        <taxon>Lophotrochozoa</taxon>
        <taxon>Mollusca</taxon>
        <taxon>Gastropoda</taxon>
        <taxon>Heterobranchia</taxon>
        <taxon>Euthyneura</taxon>
        <taxon>Panpulmonata</taxon>
        <taxon>Sacoglossa</taxon>
        <taxon>Placobranchoidea</taxon>
        <taxon>Plakobranchidae</taxon>
        <taxon>Elysia</taxon>
    </lineage>
</organism>
<dbReference type="SMART" id="SM00702">
    <property type="entry name" value="P4Hc"/>
    <property type="match status" value="1"/>
</dbReference>
<keyword evidence="10" id="KW-0408">Iron</keyword>
<dbReference type="InterPro" id="IPR013547">
    <property type="entry name" value="P4H_N"/>
</dbReference>
<evidence type="ECO:0000259" key="11">
    <source>
        <dbReference type="PROSITE" id="PS51471"/>
    </source>
</evidence>
<comment type="similarity">
    <text evidence="4">Belongs to the P4HA family.</text>
</comment>
<keyword evidence="9" id="KW-0560">Oxidoreductase</keyword>
<dbReference type="Gene3D" id="2.60.120.620">
    <property type="entry name" value="q2cbj1_9rhob like domain"/>
    <property type="match status" value="1"/>
</dbReference>
<keyword evidence="7" id="KW-0847">Vitamin C</keyword>
<evidence type="ECO:0000313" key="13">
    <source>
        <dbReference type="Proteomes" id="UP000271974"/>
    </source>
</evidence>
<dbReference type="EC" id="1.14.11.2" evidence="5"/>
<feature type="domain" description="Fe2OG dioxygenase" evidence="11">
    <location>
        <begin position="372"/>
        <end position="485"/>
    </location>
</feature>
<reference evidence="12 13" key="1">
    <citation type="submission" date="2019-01" db="EMBL/GenBank/DDBJ databases">
        <title>A draft genome assembly of the solar-powered sea slug Elysia chlorotica.</title>
        <authorList>
            <person name="Cai H."/>
            <person name="Li Q."/>
            <person name="Fang X."/>
            <person name="Li J."/>
            <person name="Curtis N.E."/>
            <person name="Altenburger A."/>
            <person name="Shibata T."/>
            <person name="Feng M."/>
            <person name="Maeda T."/>
            <person name="Schwartz J.A."/>
            <person name="Shigenobu S."/>
            <person name="Lundholm N."/>
            <person name="Nishiyama T."/>
            <person name="Yang H."/>
            <person name="Hasebe M."/>
            <person name="Li S."/>
            <person name="Pierce S.K."/>
            <person name="Wang J."/>
        </authorList>
    </citation>
    <scope>NUCLEOTIDE SEQUENCE [LARGE SCALE GENOMIC DNA]</scope>
    <source>
        <strain evidence="12">EC2010</strain>
        <tissue evidence="12">Whole organism of an adult</tissue>
    </source>
</reference>
<dbReference type="Gene3D" id="6.10.140.1460">
    <property type="match status" value="1"/>
</dbReference>
<dbReference type="PROSITE" id="PS51471">
    <property type="entry name" value="FE2OG_OXY"/>
    <property type="match status" value="1"/>
</dbReference>
<dbReference type="OrthoDB" id="420380at2759"/>
<dbReference type="PANTHER" id="PTHR10869">
    <property type="entry name" value="PROLYL 4-HYDROXYLASE ALPHA SUBUNIT"/>
    <property type="match status" value="1"/>
</dbReference>
<dbReference type="AlphaFoldDB" id="A0A3S0Z520"/>
<keyword evidence="13" id="KW-1185">Reference proteome</keyword>
<comment type="subcellular location">
    <subcellularLocation>
        <location evidence="3">Endoplasmic reticulum lumen</location>
    </subcellularLocation>
</comment>
<evidence type="ECO:0000256" key="4">
    <source>
        <dbReference type="ARBA" id="ARBA00006511"/>
    </source>
</evidence>